<gene>
    <name evidence="1" type="ORF">A3B92_01915</name>
</gene>
<dbReference type="AlphaFoldDB" id="A0A1G1ZGT0"/>
<dbReference type="InterPro" id="IPR015797">
    <property type="entry name" value="NUDIX_hydrolase-like_dom_sf"/>
</dbReference>
<accession>A0A1G1ZGT0</accession>
<evidence type="ECO:0000313" key="1">
    <source>
        <dbReference type="EMBL" id="OGY63346.1"/>
    </source>
</evidence>
<evidence type="ECO:0000313" key="2">
    <source>
        <dbReference type="Proteomes" id="UP000177960"/>
    </source>
</evidence>
<organism evidence="1 2">
    <name type="scientific">Candidatus Harrisonbacteria bacterium RIFCSPHIGHO2_02_FULL_42_16</name>
    <dbReference type="NCBI Taxonomy" id="1798404"/>
    <lineage>
        <taxon>Bacteria</taxon>
        <taxon>Candidatus Harrisoniibacteriota</taxon>
    </lineage>
</organism>
<name>A0A1G1ZGT0_9BACT</name>
<dbReference type="SUPFAM" id="SSF55811">
    <property type="entry name" value="Nudix"/>
    <property type="match status" value="1"/>
</dbReference>
<reference evidence="1 2" key="1">
    <citation type="journal article" date="2016" name="Nat. Commun.">
        <title>Thousands of microbial genomes shed light on interconnected biogeochemical processes in an aquifer system.</title>
        <authorList>
            <person name="Anantharaman K."/>
            <person name="Brown C.T."/>
            <person name="Hug L.A."/>
            <person name="Sharon I."/>
            <person name="Castelle C.J."/>
            <person name="Probst A.J."/>
            <person name="Thomas B.C."/>
            <person name="Singh A."/>
            <person name="Wilkins M.J."/>
            <person name="Karaoz U."/>
            <person name="Brodie E.L."/>
            <person name="Williams K.H."/>
            <person name="Hubbard S.S."/>
            <person name="Banfield J.F."/>
        </authorList>
    </citation>
    <scope>NUCLEOTIDE SEQUENCE [LARGE SCALE GENOMIC DNA]</scope>
</reference>
<comment type="caution">
    <text evidence="1">The sequence shown here is derived from an EMBL/GenBank/DDBJ whole genome shotgun (WGS) entry which is preliminary data.</text>
</comment>
<dbReference type="STRING" id="1798404.A3B92_01915"/>
<dbReference type="Proteomes" id="UP000177960">
    <property type="component" value="Unassembled WGS sequence"/>
</dbReference>
<sequence length="226" mass="26248">MENSLATEEQEALDLLLERVGFLLKRKTGLLTDKEQELTSYLLARVTPLPMMEWPVLKVMWEKRLLPMSPMECVIVDKDPFQTPVEDLKILLSYRDDAHFPDCWHHPGSYLGSGDKIAEAVQRTIEKEIKSDVAEFWPVTMANFYKLARDHEFSYLHVCRLSGEVVIVPGKLEFLPALRPPANLLPHHKLMQERVVEWLMVMKELSPSHREMVLRVTRYLEAPLSK</sequence>
<protein>
    <submittedName>
        <fullName evidence="1">Uncharacterized protein</fullName>
    </submittedName>
</protein>
<proteinExistence type="predicted"/>
<dbReference type="Gene3D" id="3.90.79.10">
    <property type="entry name" value="Nucleoside Triphosphate Pyrophosphohydrolase"/>
    <property type="match status" value="1"/>
</dbReference>
<dbReference type="EMBL" id="MHJG01000023">
    <property type="protein sequence ID" value="OGY63346.1"/>
    <property type="molecule type" value="Genomic_DNA"/>
</dbReference>